<gene>
    <name evidence="9" type="ORF">BDCG_08807</name>
</gene>
<feature type="region of interest" description="Disordered" evidence="7">
    <location>
        <begin position="57"/>
        <end position="253"/>
    </location>
</feature>
<keyword evidence="4" id="KW-0235">DNA replication</keyword>
<dbReference type="InterPro" id="IPR032705">
    <property type="entry name" value="ORC4_C"/>
</dbReference>
<evidence type="ECO:0000256" key="3">
    <source>
        <dbReference type="ARBA" id="ARBA00019083"/>
    </source>
</evidence>
<keyword evidence="6" id="KW-0539">Nucleus</keyword>
<evidence type="ECO:0000259" key="8">
    <source>
        <dbReference type="SMART" id="SM00382"/>
    </source>
</evidence>
<feature type="compositionally biased region" description="Polar residues" evidence="7">
    <location>
        <begin position="31"/>
        <end position="44"/>
    </location>
</feature>
<feature type="region of interest" description="Disordered" evidence="7">
    <location>
        <begin position="613"/>
        <end position="632"/>
    </location>
</feature>
<comment type="subcellular location">
    <subcellularLocation>
        <location evidence="1">Nucleus</location>
    </subcellularLocation>
</comment>
<proteinExistence type="inferred from homology"/>
<dbReference type="InterPro" id="IPR027417">
    <property type="entry name" value="P-loop_NTPase"/>
</dbReference>
<protein>
    <recommendedName>
        <fullName evidence="3">Origin recognition complex subunit 4</fullName>
    </recommendedName>
</protein>
<feature type="compositionally biased region" description="Acidic residues" evidence="7">
    <location>
        <begin position="211"/>
        <end position="231"/>
    </location>
</feature>
<feature type="compositionally biased region" description="Low complexity" evidence="7">
    <location>
        <begin position="102"/>
        <end position="112"/>
    </location>
</feature>
<dbReference type="PANTHER" id="PTHR12087">
    <property type="entry name" value="ORIGIN RECOGNITION COMPLEX SUBUNIT 4"/>
    <property type="match status" value="1"/>
</dbReference>
<feature type="compositionally biased region" description="Basic residues" evidence="7">
    <location>
        <begin position="130"/>
        <end position="139"/>
    </location>
</feature>
<feature type="compositionally biased region" description="Basic and acidic residues" evidence="7">
    <location>
        <begin position="89"/>
        <end position="100"/>
    </location>
</feature>
<dbReference type="InterPro" id="IPR041664">
    <property type="entry name" value="AAA_16"/>
</dbReference>
<dbReference type="SUPFAM" id="SSF52540">
    <property type="entry name" value="P-loop containing nucleoside triphosphate hydrolases"/>
    <property type="match status" value="1"/>
</dbReference>
<accession>A0ABP2EPR1</accession>
<keyword evidence="5" id="KW-0238">DNA-binding</keyword>
<feature type="domain" description="AAA+ ATPase" evidence="8">
    <location>
        <begin position="351"/>
        <end position="524"/>
    </location>
</feature>
<evidence type="ECO:0000256" key="2">
    <source>
        <dbReference type="ARBA" id="ARBA00005334"/>
    </source>
</evidence>
<organism evidence="9 10">
    <name type="scientific">Ajellomyces dermatitidis (strain ER-3 / ATCC MYA-2586)</name>
    <name type="common">Blastomyces dermatitidis</name>
    <dbReference type="NCBI Taxonomy" id="559297"/>
    <lineage>
        <taxon>Eukaryota</taxon>
        <taxon>Fungi</taxon>
        <taxon>Dikarya</taxon>
        <taxon>Ascomycota</taxon>
        <taxon>Pezizomycotina</taxon>
        <taxon>Eurotiomycetes</taxon>
        <taxon>Eurotiomycetidae</taxon>
        <taxon>Onygenales</taxon>
        <taxon>Ajellomycetaceae</taxon>
        <taxon>Blastomyces</taxon>
    </lineage>
</organism>
<evidence type="ECO:0000256" key="5">
    <source>
        <dbReference type="ARBA" id="ARBA00023125"/>
    </source>
</evidence>
<name>A0ABP2EPR1_AJEDR</name>
<dbReference type="GeneID" id="69030318"/>
<dbReference type="RefSeq" id="XP_045273271.1">
    <property type="nucleotide sequence ID" value="XM_045424593.1"/>
</dbReference>
<dbReference type="PANTHER" id="PTHR12087:SF0">
    <property type="entry name" value="ORIGIN RECOGNITION COMPLEX SUBUNIT 4"/>
    <property type="match status" value="1"/>
</dbReference>
<dbReference type="Gene3D" id="3.40.50.300">
    <property type="entry name" value="P-loop containing nucleotide triphosphate hydrolases"/>
    <property type="match status" value="1"/>
</dbReference>
<dbReference type="Pfam" id="PF13191">
    <property type="entry name" value="AAA_16"/>
    <property type="match status" value="1"/>
</dbReference>
<keyword evidence="10" id="KW-1185">Reference proteome</keyword>
<dbReference type="InterPro" id="IPR003593">
    <property type="entry name" value="AAA+_ATPase"/>
</dbReference>
<dbReference type="Pfam" id="PF14629">
    <property type="entry name" value="ORC4_C"/>
    <property type="match status" value="1"/>
</dbReference>
<feature type="region of interest" description="Disordered" evidence="7">
    <location>
        <begin position="1"/>
        <end position="45"/>
    </location>
</feature>
<evidence type="ECO:0000256" key="7">
    <source>
        <dbReference type="SAM" id="MobiDB-lite"/>
    </source>
</evidence>
<dbReference type="EMBL" id="EQ999984">
    <property type="protein sequence ID" value="EEQ85538.1"/>
    <property type="molecule type" value="Genomic_DNA"/>
</dbReference>
<evidence type="ECO:0000256" key="4">
    <source>
        <dbReference type="ARBA" id="ARBA00022705"/>
    </source>
</evidence>
<evidence type="ECO:0000256" key="1">
    <source>
        <dbReference type="ARBA" id="ARBA00004123"/>
    </source>
</evidence>
<dbReference type="Proteomes" id="UP000002039">
    <property type="component" value="Unassembled WGS sequence"/>
</dbReference>
<comment type="similarity">
    <text evidence="2">Belongs to the ORC4 family.</text>
</comment>
<reference evidence="10" key="1">
    <citation type="journal article" date="2015" name="PLoS Genet.">
        <title>The dynamic genome and transcriptome of the human fungal pathogen Blastomyces and close relative Emmonsia.</title>
        <authorList>
            <person name="Munoz J.F."/>
            <person name="Gauthier G.M."/>
            <person name="Desjardins C.A."/>
            <person name="Gallo J.E."/>
            <person name="Holder J."/>
            <person name="Sullivan T.D."/>
            <person name="Marty A.J."/>
            <person name="Carmen J.C."/>
            <person name="Chen Z."/>
            <person name="Ding L."/>
            <person name="Gujja S."/>
            <person name="Magrini V."/>
            <person name="Misas E."/>
            <person name="Mitreva M."/>
            <person name="Priest M."/>
            <person name="Saif S."/>
            <person name="Whiston E.A."/>
            <person name="Young S."/>
            <person name="Zeng Q."/>
            <person name="Goldman W.E."/>
            <person name="Mardis E.R."/>
            <person name="Taylor J.W."/>
            <person name="McEwen J.G."/>
            <person name="Clay O.K."/>
            <person name="Klein B.S."/>
            <person name="Cuomo C.A."/>
        </authorList>
    </citation>
    <scope>NUCLEOTIDE SEQUENCE [LARGE SCALE GENOMIC DNA]</scope>
    <source>
        <strain evidence="10">ER-3 / ATCC MYA-2586</strain>
    </source>
</reference>
<dbReference type="InterPro" id="IPR016527">
    <property type="entry name" value="ORC4"/>
</dbReference>
<dbReference type="SMART" id="SM00382">
    <property type="entry name" value="AAA"/>
    <property type="match status" value="1"/>
</dbReference>
<sequence>MGDFGGLARPSKRRKVVGAVGDNTRGGMEETSMNGHATITNDMASVTRREKGVRFEVEGWNGWNGHAAENGAEGEDGRSDQGGGDEEGEPHRDNKHEPEPSPKSSGRSLRSSTRLRKPPTRYAEVEPVGKPKRSLRTRRKVGEVLGQAQGEGEVESVVSLSRPKRQGRMANGARAGSGVGTGSRPDPNVHAARISREGNGRPAVQNRESNGDEVWEVPSDDDDDDDDDGDQLQDGVTDGLELDPAVEQGDDGEEAVEGEDEVEAGHDMSALQLQQELVDNDTPVAEPEELPPYAYEFKKLCEESELEGHVGSLATFILKKLTGKHPIPLRCLDSQYQTVHQLVEQTVVAGEGNSLLLLGSRGCGKTAVVEAVISSLANNHRDDFHVVRLNGFLHTDDRIALREIWRQLGREMNTEDETSKTISYADTMASLLGLLSHPEELFGVSEDPNAIATAKSVIIILDEFDLFAYHPRQTLLYNLFDIAQARKAPLAVLGLTTKVDVTENLEKRVKSRFSHRYVFLPRPRSFSEFSEICKAGIALSEEELPMVGLDDLKNRGGKLLLDGWNEYIQNLWADSAFETHLQRIYHQTKSPKDFFTSALLPISTLYHSIQQPSNTNARNLQPPTPKSFSSHPLSCLDPAPLPFPPATSSTSNTSLPLSLLLAATRLTALHDPGLNATQPQAPTPLTLSFPAAYAEYVRLLTSAKTSASAAGAAATPGRVWGKDVAREAWERLVNWGLVVPVGGGSGMGDGRMFRIEISFEEVLDGVGDSGVGALGRWWREV</sequence>
<evidence type="ECO:0000313" key="9">
    <source>
        <dbReference type="EMBL" id="EEQ85538.1"/>
    </source>
</evidence>
<evidence type="ECO:0000313" key="10">
    <source>
        <dbReference type="Proteomes" id="UP000002039"/>
    </source>
</evidence>
<evidence type="ECO:0000256" key="6">
    <source>
        <dbReference type="ARBA" id="ARBA00023242"/>
    </source>
</evidence>